<comment type="similarity">
    <text evidence="1 2">Belongs to the short-chain dehydrogenases/reductases (SDR) family.</text>
</comment>
<dbReference type="Pfam" id="PF00106">
    <property type="entry name" value="adh_short"/>
    <property type="match status" value="1"/>
</dbReference>
<name>A0A7W2YJ39_9GAMM</name>
<proteinExistence type="inferred from homology"/>
<dbReference type="Gene3D" id="3.40.50.720">
    <property type="entry name" value="NAD(P)-binding Rossmann-like Domain"/>
    <property type="match status" value="1"/>
</dbReference>
<protein>
    <submittedName>
        <fullName evidence="4">SDR family NAD(P)-dependent oxidoreductase</fullName>
    </submittedName>
</protein>
<dbReference type="InterPro" id="IPR057326">
    <property type="entry name" value="KR_dom"/>
</dbReference>
<dbReference type="InterPro" id="IPR020904">
    <property type="entry name" value="Sc_DH/Rdtase_CS"/>
</dbReference>
<accession>A0A7W2YJ39</accession>
<feature type="domain" description="Ketoreductase" evidence="3">
    <location>
        <begin position="13"/>
        <end position="198"/>
    </location>
</feature>
<dbReference type="RefSeq" id="WP_182171835.1">
    <property type="nucleotide sequence ID" value="NZ_JACFXU010000014.1"/>
</dbReference>
<reference evidence="4 5" key="1">
    <citation type="submission" date="2020-07" db="EMBL/GenBank/DDBJ databases">
        <title>Halieaceae bacterium, F7430, whole genome shotgun sequencing project.</title>
        <authorList>
            <person name="Jiang S."/>
            <person name="Liu Z.W."/>
            <person name="Du Z.J."/>
        </authorList>
    </citation>
    <scope>NUCLEOTIDE SEQUENCE [LARGE SCALE GENOMIC DNA]</scope>
    <source>
        <strain evidence="4 5">F7430</strain>
    </source>
</reference>
<dbReference type="InterPro" id="IPR036291">
    <property type="entry name" value="NAD(P)-bd_dom_sf"/>
</dbReference>
<dbReference type="InterPro" id="IPR002347">
    <property type="entry name" value="SDR_fam"/>
</dbReference>
<evidence type="ECO:0000313" key="5">
    <source>
        <dbReference type="Proteomes" id="UP000539350"/>
    </source>
</evidence>
<dbReference type="PANTHER" id="PTHR44269:SF1">
    <property type="entry name" value="DEHYDROGENASE_REDUCTASE SDR FAMILY MEMBER 7"/>
    <property type="match status" value="1"/>
</dbReference>
<dbReference type="EMBL" id="JACFXU010000014">
    <property type="protein sequence ID" value="MBA6413136.1"/>
    <property type="molecule type" value="Genomic_DNA"/>
</dbReference>
<dbReference type="PRINTS" id="PR00080">
    <property type="entry name" value="SDRFAMILY"/>
</dbReference>
<keyword evidence="5" id="KW-1185">Reference proteome</keyword>
<organism evidence="4 5">
    <name type="scientific">Sediminihaliea albiluteola</name>
    <dbReference type="NCBI Taxonomy" id="2758564"/>
    <lineage>
        <taxon>Bacteria</taxon>
        <taxon>Pseudomonadati</taxon>
        <taxon>Pseudomonadota</taxon>
        <taxon>Gammaproteobacteria</taxon>
        <taxon>Cellvibrionales</taxon>
        <taxon>Halieaceae</taxon>
        <taxon>Sediminihaliea</taxon>
    </lineage>
</organism>
<dbReference type="AlphaFoldDB" id="A0A7W2YJ39"/>
<dbReference type="InterPro" id="IPR053011">
    <property type="entry name" value="SDR_family_member_7"/>
</dbReference>
<dbReference type="SUPFAM" id="SSF51735">
    <property type="entry name" value="NAD(P)-binding Rossmann-fold domains"/>
    <property type="match status" value="1"/>
</dbReference>
<comment type="caution">
    <text evidence="4">The sequence shown here is derived from an EMBL/GenBank/DDBJ whole genome shotgun (WGS) entry which is preliminary data.</text>
</comment>
<gene>
    <name evidence="4" type="ORF">H2508_08445</name>
</gene>
<dbReference type="PANTHER" id="PTHR44269">
    <property type="entry name" value="DEHYDROGENASE/REDUCTASE SDR FAMILY MEMBER 7-RELATED"/>
    <property type="match status" value="1"/>
</dbReference>
<evidence type="ECO:0000256" key="2">
    <source>
        <dbReference type="RuleBase" id="RU000363"/>
    </source>
</evidence>
<dbReference type="PRINTS" id="PR00081">
    <property type="entry name" value="GDHRDH"/>
</dbReference>
<sequence length="279" mass="29386">MNANNKGFNFDQAVVWITGASSGIGAALALEAAQRGARVVLSSRREQALQEVKQQCINAGAAEQNLLVLPLDVENYESMPAAVDKVVEQFGRIDLLVNNAGISQRSSCLETDLAVYRKLLDVDVLGQIALTKLVLPIMVKQGSGLLSVTSSVAGKVGAPMRTGYSAAKHAVMGFFDALRVEVAHLGLKVSTIVPGSVRTAVAHNAVTGTGELHAKADPNIEAGMDVNAAAKVIADGFASGVEEIAVGEGPEMNLLDMKRQDPTGTFRILEQMHAEQLKA</sequence>
<dbReference type="SMART" id="SM00822">
    <property type="entry name" value="PKS_KR"/>
    <property type="match status" value="1"/>
</dbReference>
<evidence type="ECO:0000256" key="1">
    <source>
        <dbReference type="ARBA" id="ARBA00006484"/>
    </source>
</evidence>
<dbReference type="PROSITE" id="PS00061">
    <property type="entry name" value="ADH_SHORT"/>
    <property type="match status" value="1"/>
</dbReference>
<evidence type="ECO:0000259" key="3">
    <source>
        <dbReference type="SMART" id="SM00822"/>
    </source>
</evidence>
<dbReference type="Proteomes" id="UP000539350">
    <property type="component" value="Unassembled WGS sequence"/>
</dbReference>
<evidence type="ECO:0000313" key="4">
    <source>
        <dbReference type="EMBL" id="MBA6413136.1"/>
    </source>
</evidence>